<dbReference type="InterPro" id="IPR001647">
    <property type="entry name" value="HTH_TetR"/>
</dbReference>
<dbReference type="InterPro" id="IPR009057">
    <property type="entry name" value="Homeodomain-like_sf"/>
</dbReference>
<organism evidence="4 5">
    <name type="scientific">Laedolimicola ammoniilytica</name>
    <dbReference type="NCBI Taxonomy" id="2981771"/>
    <lineage>
        <taxon>Bacteria</taxon>
        <taxon>Bacillati</taxon>
        <taxon>Bacillota</taxon>
        <taxon>Clostridia</taxon>
        <taxon>Lachnospirales</taxon>
        <taxon>Lachnospiraceae</taxon>
        <taxon>Laedolimicola</taxon>
    </lineage>
</organism>
<dbReference type="EMBL" id="JAOQKC010000006">
    <property type="protein sequence ID" value="MCU6696517.1"/>
    <property type="molecule type" value="Genomic_DNA"/>
</dbReference>
<dbReference type="PANTHER" id="PTHR43479:SF7">
    <property type="entry name" value="TETR-FAMILY TRANSCRIPTIONAL REGULATOR"/>
    <property type="match status" value="1"/>
</dbReference>
<name>A0ABT2RW81_9FIRM</name>
<evidence type="ECO:0000313" key="5">
    <source>
        <dbReference type="Proteomes" id="UP001652461"/>
    </source>
</evidence>
<accession>A0ABT2RW81</accession>
<evidence type="ECO:0000259" key="3">
    <source>
        <dbReference type="PROSITE" id="PS50977"/>
    </source>
</evidence>
<feature type="DNA-binding region" description="H-T-H motif" evidence="2">
    <location>
        <begin position="31"/>
        <end position="50"/>
    </location>
</feature>
<dbReference type="SUPFAM" id="SSF46689">
    <property type="entry name" value="Homeodomain-like"/>
    <property type="match status" value="1"/>
</dbReference>
<evidence type="ECO:0000256" key="1">
    <source>
        <dbReference type="ARBA" id="ARBA00023125"/>
    </source>
</evidence>
<keyword evidence="1 2" id="KW-0238">DNA-binding</keyword>
<comment type="caution">
    <text evidence="4">The sequence shown here is derived from an EMBL/GenBank/DDBJ whole genome shotgun (WGS) entry which is preliminary data.</text>
</comment>
<keyword evidence="5" id="KW-1185">Reference proteome</keyword>
<dbReference type="Gene3D" id="1.10.357.10">
    <property type="entry name" value="Tetracycline Repressor, domain 2"/>
    <property type="match status" value="1"/>
</dbReference>
<proteinExistence type="predicted"/>
<dbReference type="RefSeq" id="WP_262670673.1">
    <property type="nucleotide sequence ID" value="NZ_JAOQKC010000006.1"/>
</dbReference>
<sequence length="192" mass="22339">MKHEIQSLATKQALADSLKQLLAKKSFSKITVTEIVENCGFNRKTFYYHFEDIYSLLRWMLEQDLLSVVDSNELTSDPEKVIRFALHYIKQNRQLLTCVINELGHDELRNFLYDDFSAPIRLVIQKAETETGRTLDDAYREHLTSFYTSGMTGMIVRVLLRKIPSEEEFIEDMITTFHVSLAALVQARGRRI</sequence>
<reference evidence="4 5" key="1">
    <citation type="journal article" date="2021" name="ISME Commun">
        <title>Automated analysis of genomic sequences facilitates high-throughput and comprehensive description of bacteria.</title>
        <authorList>
            <person name="Hitch T.C.A."/>
        </authorList>
    </citation>
    <scope>NUCLEOTIDE SEQUENCE [LARGE SCALE GENOMIC DNA]</scope>
    <source>
        <strain evidence="4 5">Sanger_04</strain>
    </source>
</reference>
<dbReference type="PROSITE" id="PS50977">
    <property type="entry name" value="HTH_TETR_2"/>
    <property type="match status" value="1"/>
</dbReference>
<protein>
    <submittedName>
        <fullName evidence="4">TetR/AcrR family transcriptional regulator</fullName>
    </submittedName>
</protein>
<evidence type="ECO:0000313" key="4">
    <source>
        <dbReference type="EMBL" id="MCU6696517.1"/>
    </source>
</evidence>
<dbReference type="Pfam" id="PF00440">
    <property type="entry name" value="TetR_N"/>
    <property type="match status" value="1"/>
</dbReference>
<evidence type="ECO:0000256" key="2">
    <source>
        <dbReference type="PROSITE-ProRule" id="PRU00335"/>
    </source>
</evidence>
<dbReference type="PANTHER" id="PTHR43479">
    <property type="entry name" value="ACREF/ENVCD OPERON REPRESSOR-RELATED"/>
    <property type="match status" value="1"/>
</dbReference>
<dbReference type="Pfam" id="PF14278">
    <property type="entry name" value="TetR_C_8"/>
    <property type="match status" value="1"/>
</dbReference>
<dbReference type="InterPro" id="IPR050624">
    <property type="entry name" value="HTH-type_Tx_Regulator"/>
</dbReference>
<gene>
    <name evidence="4" type="ORF">OCV63_06335</name>
</gene>
<dbReference type="InterPro" id="IPR039532">
    <property type="entry name" value="TetR_C_Firmicutes"/>
</dbReference>
<feature type="domain" description="HTH tetR-type" evidence="3">
    <location>
        <begin position="8"/>
        <end position="68"/>
    </location>
</feature>
<dbReference type="Proteomes" id="UP001652461">
    <property type="component" value="Unassembled WGS sequence"/>
</dbReference>